<comment type="caution">
    <text evidence="8">The sequence shown here is derived from an EMBL/GenBank/DDBJ whole genome shotgun (WGS) entry which is preliminary data.</text>
</comment>
<dbReference type="PROSITE" id="PS51012">
    <property type="entry name" value="ABC_TM2"/>
    <property type="match status" value="1"/>
</dbReference>
<dbReference type="Pfam" id="PF01061">
    <property type="entry name" value="ABC2_membrane"/>
    <property type="match status" value="1"/>
</dbReference>
<evidence type="ECO:0000259" key="7">
    <source>
        <dbReference type="PROSITE" id="PS51012"/>
    </source>
</evidence>
<feature type="transmembrane region" description="Helical" evidence="6">
    <location>
        <begin position="95"/>
        <end position="121"/>
    </location>
</feature>
<dbReference type="RefSeq" id="WP_075136351.1">
    <property type="nucleotide sequence ID" value="NZ_MSIF01000019.1"/>
</dbReference>
<keyword evidence="4 6" id="KW-0472">Membrane</keyword>
<keyword evidence="6" id="KW-1003">Cell membrane</keyword>
<feature type="domain" description="ABC transmembrane type-2" evidence="7">
    <location>
        <begin position="14"/>
        <end position="238"/>
    </location>
</feature>
<evidence type="ECO:0000256" key="3">
    <source>
        <dbReference type="ARBA" id="ARBA00022989"/>
    </source>
</evidence>
<dbReference type="InterPro" id="IPR047817">
    <property type="entry name" value="ABC2_TM_bact-type"/>
</dbReference>
<dbReference type="InterPro" id="IPR052902">
    <property type="entry name" value="ABC-2_transporter"/>
</dbReference>
<dbReference type="InterPro" id="IPR000412">
    <property type="entry name" value="ABC_2_transport"/>
</dbReference>
<feature type="transmembrane region" description="Helical" evidence="6">
    <location>
        <begin position="133"/>
        <end position="154"/>
    </location>
</feature>
<comment type="subcellular location">
    <subcellularLocation>
        <location evidence="6">Cell membrane</location>
        <topology evidence="6">Multi-pass membrane protein</topology>
    </subcellularLocation>
    <subcellularLocation>
        <location evidence="1">Membrane</location>
        <topology evidence="1">Multi-pass membrane protein</topology>
    </subcellularLocation>
</comment>
<evidence type="ECO:0000256" key="2">
    <source>
        <dbReference type="ARBA" id="ARBA00022692"/>
    </source>
</evidence>
<evidence type="ECO:0000256" key="1">
    <source>
        <dbReference type="ARBA" id="ARBA00004141"/>
    </source>
</evidence>
<sequence length="238" mass="25580">MTFVEVKQFLREPINTGVAVGLPTALLIIFGNIDGMNVPDPLWGGLRFIDYFTPSMVVIIVAVLALQSMPSYIANYREKGVLKRLSTTPVSPAMLITAQLLTQLAAAVSALVLLMLVGTLFIGVPLPAHPLDFILSFLLGLSALMTLGLLLAAVVPNGRSATAASFVIFIPTLFFAGVYAPRAFLPDFVVTFGGYFPPSVQALQDSWTGDGANPWHLLTMAAIVVIFGPITAKIFRWE</sequence>
<keyword evidence="2 6" id="KW-0812">Transmembrane</keyword>
<keyword evidence="5" id="KW-0046">Antibiotic resistance</keyword>
<dbReference type="PANTHER" id="PTHR43027:SF2">
    <property type="entry name" value="TRANSPORT PERMEASE PROTEIN"/>
    <property type="match status" value="1"/>
</dbReference>
<dbReference type="GO" id="GO:0140359">
    <property type="term" value="F:ABC-type transporter activity"/>
    <property type="evidence" value="ECO:0007669"/>
    <property type="project" value="InterPro"/>
</dbReference>
<dbReference type="PIRSF" id="PIRSF006648">
    <property type="entry name" value="DrrB"/>
    <property type="match status" value="1"/>
</dbReference>
<dbReference type="AlphaFoldDB" id="A0A7Z0WGK4"/>
<feature type="transmembrane region" description="Helical" evidence="6">
    <location>
        <begin position="12"/>
        <end position="31"/>
    </location>
</feature>
<feature type="transmembrane region" description="Helical" evidence="6">
    <location>
        <begin position="161"/>
        <end position="180"/>
    </location>
</feature>
<gene>
    <name evidence="8" type="ORF">BLA60_29760</name>
</gene>
<evidence type="ECO:0000313" key="8">
    <source>
        <dbReference type="EMBL" id="OLF06751.1"/>
    </source>
</evidence>
<proteinExistence type="inferred from homology"/>
<protein>
    <recommendedName>
        <fullName evidence="6">Transport permease protein</fullName>
    </recommendedName>
</protein>
<name>A0A7Z0WGK4_9PSEU</name>
<dbReference type="GO" id="GO:0046677">
    <property type="term" value="P:response to antibiotic"/>
    <property type="evidence" value="ECO:0007669"/>
    <property type="project" value="UniProtKB-KW"/>
</dbReference>
<evidence type="ECO:0000256" key="5">
    <source>
        <dbReference type="ARBA" id="ARBA00023251"/>
    </source>
</evidence>
<dbReference type="GO" id="GO:0043190">
    <property type="term" value="C:ATP-binding cassette (ABC) transporter complex"/>
    <property type="evidence" value="ECO:0007669"/>
    <property type="project" value="InterPro"/>
</dbReference>
<accession>A0A7Z0WGK4</accession>
<comment type="similarity">
    <text evidence="6">Belongs to the ABC-2 integral membrane protein family.</text>
</comment>
<feature type="transmembrane region" description="Helical" evidence="6">
    <location>
        <begin position="215"/>
        <end position="235"/>
    </location>
</feature>
<keyword evidence="3 6" id="KW-1133">Transmembrane helix</keyword>
<feature type="transmembrane region" description="Helical" evidence="6">
    <location>
        <begin position="51"/>
        <end position="74"/>
    </location>
</feature>
<evidence type="ECO:0000256" key="6">
    <source>
        <dbReference type="RuleBase" id="RU361157"/>
    </source>
</evidence>
<evidence type="ECO:0000313" key="9">
    <source>
        <dbReference type="Proteomes" id="UP000185696"/>
    </source>
</evidence>
<dbReference type="PANTHER" id="PTHR43027">
    <property type="entry name" value="DOXORUBICIN RESISTANCE ABC TRANSPORTER PERMEASE PROTEIN DRRC-RELATED"/>
    <property type="match status" value="1"/>
</dbReference>
<evidence type="ECO:0000256" key="4">
    <source>
        <dbReference type="ARBA" id="ARBA00023136"/>
    </source>
</evidence>
<dbReference type="EMBL" id="MSIF01000019">
    <property type="protein sequence ID" value="OLF06751.1"/>
    <property type="molecule type" value="Genomic_DNA"/>
</dbReference>
<dbReference type="Proteomes" id="UP000185696">
    <property type="component" value="Unassembled WGS sequence"/>
</dbReference>
<dbReference type="InterPro" id="IPR013525">
    <property type="entry name" value="ABC2_TM"/>
</dbReference>
<keyword evidence="6" id="KW-0813">Transport</keyword>
<reference evidence="8 9" key="1">
    <citation type="submission" date="2016-12" db="EMBL/GenBank/DDBJ databases">
        <title>The draft genome sequence of Actinophytocola xinjiangensis.</title>
        <authorList>
            <person name="Wang W."/>
            <person name="Yuan L."/>
        </authorList>
    </citation>
    <scope>NUCLEOTIDE SEQUENCE [LARGE SCALE GENOMIC DNA]</scope>
    <source>
        <strain evidence="8 9">CGMCC 4.4663</strain>
    </source>
</reference>
<keyword evidence="9" id="KW-1185">Reference proteome</keyword>
<organism evidence="8 9">
    <name type="scientific">Actinophytocola xinjiangensis</name>
    <dbReference type="NCBI Taxonomy" id="485602"/>
    <lineage>
        <taxon>Bacteria</taxon>
        <taxon>Bacillati</taxon>
        <taxon>Actinomycetota</taxon>
        <taxon>Actinomycetes</taxon>
        <taxon>Pseudonocardiales</taxon>
        <taxon>Pseudonocardiaceae</taxon>
    </lineage>
</organism>